<protein>
    <submittedName>
        <fullName evidence="9">Uncharacterized protein LOC119642970</fullName>
    </submittedName>
</protein>
<evidence type="ECO:0000256" key="5">
    <source>
        <dbReference type="ARBA" id="ARBA00023163"/>
    </source>
</evidence>
<evidence type="ECO:0000256" key="1">
    <source>
        <dbReference type="ARBA" id="ARBA00004123"/>
    </source>
</evidence>
<dbReference type="GO" id="GO:0003700">
    <property type="term" value="F:DNA-binding transcription factor activity"/>
    <property type="evidence" value="ECO:0007669"/>
    <property type="project" value="InterPro"/>
</dbReference>
<dbReference type="Proteomes" id="UP000092443">
    <property type="component" value="Unplaced"/>
</dbReference>
<dbReference type="KEGG" id="gfs:119642970"/>
<proteinExistence type="inferred from homology"/>
<evidence type="ECO:0000259" key="7">
    <source>
        <dbReference type="Pfam" id="PF10491"/>
    </source>
</evidence>
<dbReference type="Pfam" id="PF10491">
    <property type="entry name" value="Nrf1_DNA-bind"/>
    <property type="match status" value="1"/>
</dbReference>
<evidence type="ECO:0000256" key="2">
    <source>
        <dbReference type="ARBA" id="ARBA00005713"/>
    </source>
</evidence>
<dbReference type="AlphaFoldDB" id="A0A9C6E2N1"/>
<gene>
    <name evidence="9" type="primary">LOC119642970</name>
</gene>
<organism evidence="8 9">
    <name type="scientific">Glossina fuscipes</name>
    <dbReference type="NCBI Taxonomy" id="7396"/>
    <lineage>
        <taxon>Eukaryota</taxon>
        <taxon>Metazoa</taxon>
        <taxon>Ecdysozoa</taxon>
        <taxon>Arthropoda</taxon>
        <taxon>Hexapoda</taxon>
        <taxon>Insecta</taxon>
        <taxon>Pterygota</taxon>
        <taxon>Neoptera</taxon>
        <taxon>Endopterygota</taxon>
        <taxon>Diptera</taxon>
        <taxon>Brachycera</taxon>
        <taxon>Muscomorpha</taxon>
        <taxon>Hippoboscoidea</taxon>
        <taxon>Glossinidae</taxon>
        <taxon>Glossina</taxon>
    </lineage>
</organism>
<evidence type="ECO:0000256" key="3">
    <source>
        <dbReference type="ARBA" id="ARBA00023015"/>
    </source>
</evidence>
<evidence type="ECO:0000256" key="4">
    <source>
        <dbReference type="ARBA" id="ARBA00023125"/>
    </source>
</evidence>
<dbReference type="GeneID" id="119642970"/>
<name>A0A9C6E2N1_9MUSC</name>
<accession>A0A9C6E2N1</accession>
<feature type="domain" description="Nuclear respiratory factor 1 NLS/DNA-binding dimerisation" evidence="7">
    <location>
        <begin position="6"/>
        <end position="106"/>
    </location>
</feature>
<dbReference type="GO" id="GO:0005634">
    <property type="term" value="C:nucleus"/>
    <property type="evidence" value="ECO:0007669"/>
    <property type="project" value="UniProtKB-SubCell"/>
</dbReference>
<dbReference type="RefSeq" id="XP_037898234.1">
    <property type="nucleotide sequence ID" value="XM_038042306.1"/>
</dbReference>
<keyword evidence="8" id="KW-1185">Reference proteome</keyword>
<evidence type="ECO:0000313" key="8">
    <source>
        <dbReference type="Proteomes" id="UP000092443"/>
    </source>
</evidence>
<dbReference type="InterPro" id="IPR019525">
    <property type="entry name" value="Nrf1_NLS/DNA-bd_dimer"/>
</dbReference>
<sequence length="657" mass="74679">MDEHEELQQNNMISNLPLLFANGYPTSLEKITESQLETFIPFMVQCSLGHINLQGKIDCSEPEWWPEDLSFSIPLIKPKKFKGSWIAKLKDVVLICYQFHKSVFLLRFCNDLSLYEHASLRFINNYNSTTSLFDRRSNKLLVTFRNENMSYDQPQRLRKCLLQQKSKNGPHTNSGLQQQIMVEPAPFDIYLCDNCDAELYSTEAILEHEKTCSVEDEVILCDTPEPADIDNTKSGQHNVAENNELRIGFLMNFNLKYKSDVGSAKKNEALKPLSHCSQEDNKLIIAEKNRRISRRNRTVHSMSRCSTIPLSSPAGQLLLRTTKSMVTCQYLSERLERVERFCHAPILSKTNSRPKYLEKKFALGTPHCSFKKPAEYSNHLYVFPRRQFSQKRRSENFRLLNSTLLRRCRPISVRLKKIGDSKLKMKHNSSNCKLNIKLTRDNPRSSHWKISSSPSTEIIVDTIDLCTSDEEENISKRPMSPSPTLSDYNNLDVNAASPAQIKSEFAPNVTLLPIPHSSINKAHPSQKSHIIHKNDNTSFKECVTAEPKAVKPLRPSVYILHNYVPNPLAAAILNATSSKETQSSFQKQSSSKRPNSTSNTIISTNSVWFSSAGNNSHDEVNCEIVEPASTLLLDTERISHNLPTVLPTHIISIDLTS</sequence>
<comment type="similarity">
    <text evidence="2">Belongs to the NRF1/Ewg family.</text>
</comment>
<keyword evidence="6" id="KW-0539">Nucleus</keyword>
<keyword evidence="3" id="KW-0805">Transcription regulation</keyword>
<evidence type="ECO:0000313" key="9">
    <source>
        <dbReference type="RefSeq" id="XP_037898234.1"/>
    </source>
</evidence>
<dbReference type="GO" id="GO:0006357">
    <property type="term" value="P:regulation of transcription by RNA polymerase II"/>
    <property type="evidence" value="ECO:0007669"/>
    <property type="project" value="InterPro"/>
</dbReference>
<dbReference type="GO" id="GO:0003677">
    <property type="term" value="F:DNA binding"/>
    <property type="evidence" value="ECO:0007669"/>
    <property type="project" value="UniProtKB-KW"/>
</dbReference>
<dbReference type="PANTHER" id="PTHR20338">
    <property type="entry name" value="NUCLEAR RESPIRATORY FACTOR 1"/>
    <property type="match status" value="1"/>
</dbReference>
<keyword evidence="5" id="KW-0804">Transcription</keyword>
<comment type="subcellular location">
    <subcellularLocation>
        <location evidence="1">Nucleus</location>
    </subcellularLocation>
</comment>
<keyword evidence="4" id="KW-0238">DNA-binding</keyword>
<dbReference type="InterPro" id="IPR039142">
    <property type="entry name" value="NRF1/Ewg"/>
</dbReference>
<evidence type="ECO:0000256" key="6">
    <source>
        <dbReference type="ARBA" id="ARBA00023242"/>
    </source>
</evidence>
<reference evidence="9" key="1">
    <citation type="submission" date="2025-08" db="UniProtKB">
        <authorList>
            <consortium name="RefSeq"/>
        </authorList>
    </citation>
    <scope>IDENTIFICATION</scope>
    <source>
        <tissue evidence="9">Whole body pupa</tissue>
    </source>
</reference>